<dbReference type="EMBL" id="BDME01000001">
    <property type="protein sequence ID" value="GAX86945.1"/>
    <property type="molecule type" value="Genomic_DNA"/>
</dbReference>
<dbReference type="RefSeq" id="WP_096258107.1">
    <property type="nucleotide sequence ID" value="NZ_BDME01000001.1"/>
</dbReference>
<evidence type="ECO:0000313" key="6">
    <source>
        <dbReference type="Proteomes" id="UP000217944"/>
    </source>
</evidence>
<dbReference type="InterPro" id="IPR023198">
    <property type="entry name" value="PGP-like_dom2"/>
</dbReference>
<evidence type="ECO:0000256" key="4">
    <source>
        <dbReference type="ARBA" id="ARBA00013078"/>
    </source>
</evidence>
<organism evidence="5 6">
    <name type="scientific">Lebetimonas natsushimae</name>
    <dbReference type="NCBI Taxonomy" id="1936991"/>
    <lineage>
        <taxon>Bacteria</taxon>
        <taxon>Pseudomonadati</taxon>
        <taxon>Campylobacterota</taxon>
        <taxon>Epsilonproteobacteria</taxon>
        <taxon>Nautiliales</taxon>
        <taxon>Nautiliaceae</taxon>
        <taxon>Lebetimonas</taxon>
    </lineage>
</organism>
<name>A0A292YC37_9BACT</name>
<dbReference type="SFLD" id="SFLDG01135">
    <property type="entry name" value="C1.5.6:_HAD__Beta-PGM__Phospha"/>
    <property type="match status" value="1"/>
</dbReference>
<dbReference type="GO" id="GO:0008967">
    <property type="term" value="F:phosphoglycolate phosphatase activity"/>
    <property type="evidence" value="ECO:0007669"/>
    <property type="project" value="UniProtKB-EC"/>
</dbReference>
<evidence type="ECO:0000256" key="1">
    <source>
        <dbReference type="ARBA" id="ARBA00000830"/>
    </source>
</evidence>
<dbReference type="Gene3D" id="3.40.50.1000">
    <property type="entry name" value="HAD superfamily/HAD-like"/>
    <property type="match status" value="1"/>
</dbReference>
<dbReference type="GO" id="GO:0006281">
    <property type="term" value="P:DNA repair"/>
    <property type="evidence" value="ECO:0007669"/>
    <property type="project" value="TreeGrafter"/>
</dbReference>
<comment type="caution">
    <text evidence="5">The sequence shown here is derived from an EMBL/GenBank/DDBJ whole genome shotgun (WGS) entry which is preliminary data.</text>
</comment>
<accession>A0A292YC37</accession>
<dbReference type="Pfam" id="PF13419">
    <property type="entry name" value="HAD_2"/>
    <property type="match status" value="1"/>
</dbReference>
<comment type="catalytic activity">
    <reaction evidence="1">
        <text>2-phosphoglycolate + H2O = glycolate + phosphate</text>
        <dbReference type="Rhea" id="RHEA:14369"/>
        <dbReference type="ChEBI" id="CHEBI:15377"/>
        <dbReference type="ChEBI" id="CHEBI:29805"/>
        <dbReference type="ChEBI" id="CHEBI:43474"/>
        <dbReference type="ChEBI" id="CHEBI:58033"/>
        <dbReference type="EC" id="3.1.3.18"/>
    </reaction>
</comment>
<gene>
    <name evidence="5" type="ORF">LNAT_P0240</name>
</gene>
<dbReference type="GO" id="GO:0005829">
    <property type="term" value="C:cytosol"/>
    <property type="evidence" value="ECO:0007669"/>
    <property type="project" value="TreeGrafter"/>
</dbReference>
<comment type="similarity">
    <text evidence="3">Belongs to the HAD-like hydrolase superfamily. CbbY/CbbZ/Gph/YieH family.</text>
</comment>
<dbReference type="PANTHER" id="PTHR43434:SF1">
    <property type="entry name" value="PHOSPHOGLYCOLATE PHOSPHATASE"/>
    <property type="match status" value="1"/>
</dbReference>
<dbReference type="AlphaFoldDB" id="A0A292YC37"/>
<dbReference type="SFLD" id="SFLDG01129">
    <property type="entry name" value="C1.5:_HAD__Beta-PGM__Phosphata"/>
    <property type="match status" value="1"/>
</dbReference>
<dbReference type="InterPro" id="IPR023214">
    <property type="entry name" value="HAD_sf"/>
</dbReference>
<dbReference type="InterPro" id="IPR006439">
    <property type="entry name" value="HAD-SF_hydro_IA"/>
</dbReference>
<dbReference type="InterPro" id="IPR036412">
    <property type="entry name" value="HAD-like_sf"/>
</dbReference>
<keyword evidence="5" id="KW-0378">Hydrolase</keyword>
<dbReference type="SUPFAM" id="SSF56784">
    <property type="entry name" value="HAD-like"/>
    <property type="match status" value="1"/>
</dbReference>
<keyword evidence="6" id="KW-1185">Reference proteome</keyword>
<dbReference type="SFLD" id="SFLDS00003">
    <property type="entry name" value="Haloacid_Dehalogenase"/>
    <property type="match status" value="1"/>
</dbReference>
<dbReference type="InterPro" id="IPR050155">
    <property type="entry name" value="HAD-like_hydrolase_sf"/>
</dbReference>
<evidence type="ECO:0000256" key="3">
    <source>
        <dbReference type="ARBA" id="ARBA00006171"/>
    </source>
</evidence>
<sequence>MKVILFDLDGTLIDSTEAILEGFRVTFEKFNKPYPGDREIKKLIGLPLEIMFFKLGIDENVDQYVNTYKMHYRKISTQKTKLLPTSKEAVIEAKKFARLGIVTTKTARYSKELLEHFGLMDYFEVLIGREDVENPKPHPEPVLKAIYLMKANKQNAFMVGDTCLDVLSAKEAGVRAIGVRWEYDENLKKCTEIIKENVLEAVEFIKNF</sequence>
<protein>
    <recommendedName>
        <fullName evidence="4">phosphoglycolate phosphatase</fullName>
        <ecNumber evidence="4">3.1.3.18</ecNumber>
    </recommendedName>
</protein>
<dbReference type="InterPro" id="IPR041492">
    <property type="entry name" value="HAD_2"/>
</dbReference>
<dbReference type="OrthoDB" id="9793014at2"/>
<reference evidence="5 6" key="1">
    <citation type="journal article" date="2017" name="Syst. Appl. Microbiol.">
        <title>Lebetimonas natsushimae sp. nov., a novel strictly anaerobic, moderately thermophilic chemoautotroph isolated from a deep-sea hydrothermal vent polychaete nest in the Mid-Okinawa Trough.</title>
        <authorList>
            <person name="Nagata R."/>
            <person name="Takaki Y."/>
            <person name="Tame A."/>
            <person name="Nunoura T."/>
            <person name="Muto H."/>
            <person name="Mino S."/>
            <person name="Sawayama S."/>
            <person name="Takai K."/>
            <person name="Nakagawa S."/>
        </authorList>
    </citation>
    <scope>NUCLEOTIDE SEQUENCE [LARGE SCALE GENOMIC DNA]</scope>
    <source>
        <strain evidence="5 6">HS1857</strain>
    </source>
</reference>
<comment type="pathway">
    <text evidence="2">Organic acid metabolism; glycolate biosynthesis; glycolate from 2-phosphoglycolate: step 1/1.</text>
</comment>
<proteinExistence type="inferred from homology"/>
<evidence type="ECO:0000256" key="2">
    <source>
        <dbReference type="ARBA" id="ARBA00004818"/>
    </source>
</evidence>
<dbReference type="PANTHER" id="PTHR43434">
    <property type="entry name" value="PHOSPHOGLYCOLATE PHOSPHATASE"/>
    <property type="match status" value="1"/>
</dbReference>
<dbReference type="EC" id="3.1.3.18" evidence="4"/>
<dbReference type="NCBIfam" id="TIGR01549">
    <property type="entry name" value="HAD-SF-IA-v1"/>
    <property type="match status" value="1"/>
</dbReference>
<dbReference type="Proteomes" id="UP000217944">
    <property type="component" value="Unassembled WGS sequence"/>
</dbReference>
<evidence type="ECO:0000313" key="5">
    <source>
        <dbReference type="EMBL" id="GAX86945.1"/>
    </source>
</evidence>
<dbReference type="Gene3D" id="1.10.150.240">
    <property type="entry name" value="Putative phosphatase, domain 2"/>
    <property type="match status" value="1"/>
</dbReference>